<dbReference type="Proteomes" id="UP000053707">
    <property type="component" value="Unassembled WGS sequence"/>
</dbReference>
<gene>
    <name evidence="1" type="ORF">AU192_05110</name>
</gene>
<comment type="caution">
    <text evidence="1">The sequence shown here is derived from an EMBL/GenBank/DDBJ whole genome shotgun (WGS) entry which is preliminary data.</text>
</comment>
<keyword evidence="2" id="KW-1185">Reference proteome</keyword>
<dbReference type="EMBL" id="LQIR01000028">
    <property type="protein sequence ID" value="KUI13521.1"/>
    <property type="molecule type" value="Genomic_DNA"/>
</dbReference>
<proteinExistence type="predicted"/>
<dbReference type="AlphaFoldDB" id="A0A101A4N2"/>
<evidence type="ECO:0000313" key="1">
    <source>
        <dbReference type="EMBL" id="KUI13521.1"/>
    </source>
</evidence>
<reference evidence="1 2" key="1">
    <citation type="submission" date="2016-01" db="EMBL/GenBank/DDBJ databases">
        <authorList>
            <consortium name="TB Trials Study Group"/>
            <person name="Sutton G."/>
            <person name="Brinkac L."/>
            <person name="Sanka R."/>
            <person name="Adams M."/>
            <person name="Lau E.L."/>
            <person name="Macaden R."/>
            <person name="Grewal H.M.S."/>
        </authorList>
    </citation>
    <scope>NUCLEOTIDE SEQUENCE [LARGE SCALE GENOMIC DNA]</scope>
    <source>
        <strain evidence="1 2">IS-1744</strain>
    </source>
</reference>
<sequence>MVALATGCHGGQHARADTVDAVLDRPFVLAGGQQADIAGEPLRLRFTEVPEDSRCPTEVECFWTGQARVVVVVDDGRSGEQTVEFNTNPAPGQNRQTVQTGDYALTLQALDPYPRTPEDIPPLSDYRATLLVRLTA</sequence>
<name>A0A101A4N2_9MYCO</name>
<organism evidence="1 2">
    <name type="scientific">Mycobacterium lehmannii</name>
    <dbReference type="NCBI Taxonomy" id="2048550"/>
    <lineage>
        <taxon>Bacteria</taxon>
        <taxon>Bacillati</taxon>
        <taxon>Actinomycetota</taxon>
        <taxon>Actinomycetes</taxon>
        <taxon>Mycobacteriales</taxon>
        <taxon>Mycobacteriaceae</taxon>
        <taxon>Mycobacterium</taxon>
    </lineage>
</organism>
<accession>A0A101A4N2</accession>
<evidence type="ECO:0000313" key="2">
    <source>
        <dbReference type="Proteomes" id="UP000053707"/>
    </source>
</evidence>
<protein>
    <submittedName>
        <fullName evidence="1">Uncharacterized protein</fullName>
    </submittedName>
</protein>